<gene>
    <name evidence="2" type="ORF">MNB_SV-12-297</name>
</gene>
<dbReference type="EMBL" id="FPHE01000001">
    <property type="protein sequence ID" value="SFV50177.1"/>
    <property type="molecule type" value="Genomic_DNA"/>
</dbReference>
<evidence type="ECO:0000256" key="1">
    <source>
        <dbReference type="SAM" id="MobiDB-lite"/>
    </source>
</evidence>
<accession>A0A1W1B9N2</accession>
<name>A0A1W1B9N2_9ZZZZ</name>
<proteinExistence type="predicted"/>
<organism evidence="2">
    <name type="scientific">hydrothermal vent metagenome</name>
    <dbReference type="NCBI Taxonomy" id="652676"/>
    <lineage>
        <taxon>unclassified sequences</taxon>
        <taxon>metagenomes</taxon>
        <taxon>ecological metagenomes</taxon>
    </lineage>
</organism>
<evidence type="ECO:0000313" key="2">
    <source>
        <dbReference type="EMBL" id="SFV50177.1"/>
    </source>
</evidence>
<dbReference type="AlphaFoldDB" id="A0A1W1B9N2"/>
<feature type="region of interest" description="Disordered" evidence="1">
    <location>
        <begin position="144"/>
        <end position="173"/>
    </location>
</feature>
<sequence length="333" mass="38506">MSALPQRTRILVKDLIFQLKYNLSHSQTDLMAYLVNVIYWATNVDGYFVIATSKIMSDLPEMGQKTIEANLKVLKDLGLIESKIVEVTQWRGKPKLRGIKLTEKGAEYNSKLVLPPQDERVKKLEKEKKELEKKNRELEETIKRLSVLESETSTPNEPKNETENPKPSTPTMPTANEVEIFTAEVTKHFGKNSQPICNLVPKFLNETTFYINSYNRLSIITPQGKYKQLTDPIPINRFWKWLYEHQDRIGKVIDFTKPLDLKELKERYLGLDIVLGDRKFIIDDLVEVESGVKIKVRDKNSDVIRFAIDSQTKEDAVFSLGDCEKVIWKCQKL</sequence>
<reference evidence="2" key="1">
    <citation type="submission" date="2016-10" db="EMBL/GenBank/DDBJ databases">
        <authorList>
            <person name="de Groot N.N."/>
        </authorList>
    </citation>
    <scope>NUCLEOTIDE SEQUENCE</scope>
</reference>
<protein>
    <submittedName>
        <fullName evidence="2">Uncharacterized protein</fullName>
    </submittedName>
</protein>